<evidence type="ECO:0000256" key="2">
    <source>
        <dbReference type="SAM" id="Phobius"/>
    </source>
</evidence>
<evidence type="ECO:0000256" key="1">
    <source>
        <dbReference type="SAM" id="MobiDB-lite"/>
    </source>
</evidence>
<feature type="region of interest" description="Disordered" evidence="1">
    <location>
        <begin position="86"/>
        <end position="110"/>
    </location>
</feature>
<proteinExistence type="predicted"/>
<protein>
    <submittedName>
        <fullName evidence="3">Uncharacterized protein</fullName>
    </submittedName>
</protein>
<name>A0A1H6FV84_THEAL</name>
<dbReference type="OrthoDB" id="36432at2"/>
<organism evidence="3 4">
    <name type="scientific">Thermoleophilum album</name>
    <dbReference type="NCBI Taxonomy" id="29539"/>
    <lineage>
        <taxon>Bacteria</taxon>
        <taxon>Bacillati</taxon>
        <taxon>Actinomycetota</taxon>
        <taxon>Thermoleophilia</taxon>
        <taxon>Thermoleophilales</taxon>
        <taxon>Thermoleophilaceae</taxon>
        <taxon>Thermoleophilum</taxon>
    </lineage>
</organism>
<evidence type="ECO:0000313" key="4">
    <source>
        <dbReference type="Proteomes" id="UP000222056"/>
    </source>
</evidence>
<sequence length="533" mass="57544">MVDQVRARLRDVWLSQRGFTTVTLMGVLLVGGLLVAAAFAAVVPDIRASSIDMQRKRAWAAAEAGVAYYSYKLAVNPNYWAQCDNVPPPNGSDPNPVNQAWNGSGSDPRRWRTVPGDTSQYTIELLPAPGQTACNPSDPVGSMIDPVSGTFRIRVTGRSRAPLSATDQPVKRSIIVRFKRRSFLNFIYFTDFETADPATYSDPDQQAWASSNCQRYRRNGRPSGCTNIYFLSVDYVRGPFHTNDGIYVCGSPTFGRNAQDPVEISESPPGWSDSGCSGSGSPVWQGAYTPGAPVLDMPPTNGTLKQQTDPRYLFQGKTVITLSGNSMTVDNPAKCSSLGLSNPCSMPLPSNGLLYVDRADGGCPTPYDQRAQYQSAASCGEAWVRGTYAQPLTIGAADDIVVNGNITRSGDVLLGLIANQFVRVYHPVTSTGSNAPGALSNPSIDAAILALAHSFIVDNWSKGSPLGTLTVNGVIAQRFRGPVGTFSGGTVNSGYAKNYTYDDRLRFRSPPFFLDPVRAGWKIVEQHEQVPAR</sequence>
<dbReference type="Proteomes" id="UP000222056">
    <property type="component" value="Unassembled WGS sequence"/>
</dbReference>
<keyword evidence="2" id="KW-0812">Transmembrane</keyword>
<evidence type="ECO:0000313" key="3">
    <source>
        <dbReference type="EMBL" id="SEH13705.1"/>
    </source>
</evidence>
<dbReference type="STRING" id="29539.SAMN02745716_1272"/>
<feature type="compositionally biased region" description="Polar residues" evidence="1">
    <location>
        <begin position="92"/>
        <end position="105"/>
    </location>
</feature>
<keyword evidence="4" id="KW-1185">Reference proteome</keyword>
<dbReference type="AlphaFoldDB" id="A0A1H6FV84"/>
<accession>A0A1H6FV84</accession>
<keyword evidence="2" id="KW-1133">Transmembrane helix</keyword>
<feature type="transmembrane region" description="Helical" evidence="2">
    <location>
        <begin position="21"/>
        <end position="43"/>
    </location>
</feature>
<gene>
    <name evidence="3" type="ORF">SAMN02745716_1272</name>
</gene>
<keyword evidence="2" id="KW-0472">Membrane</keyword>
<dbReference type="EMBL" id="FNWJ01000002">
    <property type="protein sequence ID" value="SEH13705.1"/>
    <property type="molecule type" value="Genomic_DNA"/>
</dbReference>
<dbReference type="RefSeq" id="WP_093117450.1">
    <property type="nucleotide sequence ID" value="NZ_FNWJ01000002.1"/>
</dbReference>
<reference evidence="4" key="1">
    <citation type="submission" date="2016-10" db="EMBL/GenBank/DDBJ databases">
        <authorList>
            <person name="Varghese N."/>
            <person name="Submissions S."/>
        </authorList>
    </citation>
    <scope>NUCLEOTIDE SEQUENCE [LARGE SCALE GENOMIC DNA]</scope>
    <source>
        <strain evidence="4">ATCC 35263</strain>
    </source>
</reference>